<dbReference type="EMBL" id="EF198716">
    <property type="protein sequence ID" value="ABQ02659.1"/>
    <property type="molecule type" value="Genomic_RNA"/>
</dbReference>
<sequence length="9" mass="1073">MALLLFNDH</sequence>
<reference evidence="1" key="1">
    <citation type="submission" date="2006-12" db="EMBL/GenBank/DDBJ databases">
        <authorList>
            <person name="Ren C."/>
            <person name="Cheng Z."/>
            <person name="Zhou Y."/>
        </authorList>
    </citation>
    <scope>NUCLEOTIDE SEQUENCE</scope>
    <source>
        <strain evidence="1">LS-JSHA03</strain>
    </source>
</reference>
<gene>
    <name evidence="1" type="primary">NS2</name>
</gene>
<evidence type="ECO:0000313" key="1">
    <source>
        <dbReference type="EMBL" id="ABQ02659.1"/>
    </source>
</evidence>
<name>B0EVT8_9VIRU</name>
<proteinExistence type="predicted"/>
<protein>
    <submittedName>
        <fullName evidence="1">Truncated NS2 protein</fullName>
    </submittedName>
</protein>
<accession>B0EVT8</accession>
<organism evidence="1">
    <name type="scientific">Tenuivirus oryzaclavatae</name>
    <dbReference type="NCBI Taxonomy" id="3052763"/>
    <lineage>
        <taxon>Viruses</taxon>
        <taxon>Riboviria</taxon>
        <taxon>Orthornavirae</taxon>
        <taxon>Negarnaviricota</taxon>
        <taxon>Polyploviricotina</taxon>
        <taxon>Bunyaviricetes</taxon>
        <taxon>Hareavirales</taxon>
        <taxon>Phenuiviridae</taxon>
        <taxon>Tenuivirus</taxon>
    </lineage>
</organism>